<evidence type="ECO:0000313" key="3">
    <source>
        <dbReference type="Proteomes" id="UP000256964"/>
    </source>
</evidence>
<dbReference type="Proteomes" id="UP000256964">
    <property type="component" value="Unassembled WGS sequence"/>
</dbReference>
<organism evidence="2 3">
    <name type="scientific">Lentinus brumalis</name>
    <dbReference type="NCBI Taxonomy" id="2498619"/>
    <lineage>
        <taxon>Eukaryota</taxon>
        <taxon>Fungi</taxon>
        <taxon>Dikarya</taxon>
        <taxon>Basidiomycota</taxon>
        <taxon>Agaricomycotina</taxon>
        <taxon>Agaricomycetes</taxon>
        <taxon>Polyporales</taxon>
        <taxon>Polyporaceae</taxon>
        <taxon>Lentinus</taxon>
    </lineage>
</organism>
<dbReference type="EMBL" id="KZ857407">
    <property type="protein sequence ID" value="RDX49119.1"/>
    <property type="molecule type" value="Genomic_DNA"/>
</dbReference>
<dbReference type="AlphaFoldDB" id="A0A371D9C2"/>
<sequence>MAASYTRQPEETMVRMRGLRILPGRSQGVYCYESRAGAVGRIAWCTRDAGEFSTESDPPHRCSPLAQSGISLSSLSLPPPACAHYCAPIACVSGVLLPAAHGRRLPRACTSTIPDTKYPLSYSWPPPDPSASLGSAYWLFRPTGRHRSHSASRATIPCPPVLDVTLAPPNTHIELFHASYRSDRALITSPPTEPSHCTTLSTLYRPSSTPPSDLQLNAKQRDVEDT</sequence>
<reference evidence="2 3" key="1">
    <citation type="journal article" date="2018" name="Biotechnol. Biofuels">
        <title>Integrative visual omics of the white-rot fungus Polyporus brumalis exposes the biotechnological potential of its oxidative enzymes for delignifying raw plant biomass.</title>
        <authorList>
            <person name="Miyauchi S."/>
            <person name="Rancon A."/>
            <person name="Drula E."/>
            <person name="Hage H."/>
            <person name="Chaduli D."/>
            <person name="Favel A."/>
            <person name="Grisel S."/>
            <person name="Henrissat B."/>
            <person name="Herpoel-Gimbert I."/>
            <person name="Ruiz-Duenas F.J."/>
            <person name="Chevret D."/>
            <person name="Hainaut M."/>
            <person name="Lin J."/>
            <person name="Wang M."/>
            <person name="Pangilinan J."/>
            <person name="Lipzen A."/>
            <person name="Lesage-Meessen L."/>
            <person name="Navarro D."/>
            <person name="Riley R."/>
            <person name="Grigoriev I.V."/>
            <person name="Zhou S."/>
            <person name="Raouche S."/>
            <person name="Rosso M.N."/>
        </authorList>
    </citation>
    <scope>NUCLEOTIDE SEQUENCE [LARGE SCALE GENOMIC DNA]</scope>
    <source>
        <strain evidence="2 3">BRFM 1820</strain>
    </source>
</reference>
<gene>
    <name evidence="2" type="ORF">OH76DRAFT_557456</name>
</gene>
<keyword evidence="3" id="KW-1185">Reference proteome</keyword>
<name>A0A371D9C2_9APHY</name>
<evidence type="ECO:0000313" key="2">
    <source>
        <dbReference type="EMBL" id="RDX49119.1"/>
    </source>
</evidence>
<accession>A0A371D9C2</accession>
<feature type="compositionally biased region" description="Polar residues" evidence="1">
    <location>
        <begin position="195"/>
        <end position="218"/>
    </location>
</feature>
<protein>
    <submittedName>
        <fullName evidence="2">Uncharacterized protein</fullName>
    </submittedName>
</protein>
<evidence type="ECO:0000256" key="1">
    <source>
        <dbReference type="SAM" id="MobiDB-lite"/>
    </source>
</evidence>
<feature type="region of interest" description="Disordered" evidence="1">
    <location>
        <begin position="189"/>
        <end position="226"/>
    </location>
</feature>
<proteinExistence type="predicted"/>